<feature type="transmembrane region" description="Helical" evidence="1">
    <location>
        <begin position="39"/>
        <end position="60"/>
    </location>
</feature>
<evidence type="ECO:0000256" key="1">
    <source>
        <dbReference type="SAM" id="Phobius"/>
    </source>
</evidence>
<dbReference type="EMBL" id="JAGEUA010000007">
    <property type="protein sequence ID" value="KAL0969953.1"/>
    <property type="molecule type" value="Genomic_DNA"/>
</dbReference>
<feature type="transmembrane region" description="Helical" evidence="1">
    <location>
        <begin position="6"/>
        <end position="27"/>
    </location>
</feature>
<keyword evidence="1" id="KW-0812">Transmembrane</keyword>
<proteinExistence type="predicted"/>
<comment type="caution">
    <text evidence="2">The sequence shown here is derived from an EMBL/GenBank/DDBJ whole genome shotgun (WGS) entry which is preliminary data.</text>
</comment>
<name>A0ABD0WJ01_UMBPY</name>
<reference evidence="2 3" key="1">
    <citation type="submission" date="2024-06" db="EMBL/GenBank/DDBJ databases">
        <authorList>
            <person name="Pan Q."/>
            <person name="Wen M."/>
            <person name="Jouanno E."/>
            <person name="Zahm M."/>
            <person name="Klopp C."/>
            <person name="Cabau C."/>
            <person name="Louis A."/>
            <person name="Berthelot C."/>
            <person name="Parey E."/>
            <person name="Roest Crollius H."/>
            <person name="Montfort J."/>
            <person name="Robinson-Rechavi M."/>
            <person name="Bouchez O."/>
            <person name="Lampietro C."/>
            <person name="Lopez Roques C."/>
            <person name="Donnadieu C."/>
            <person name="Postlethwait J."/>
            <person name="Bobe J."/>
            <person name="Verreycken H."/>
            <person name="Guiguen Y."/>
        </authorList>
    </citation>
    <scope>NUCLEOTIDE SEQUENCE [LARGE SCALE GENOMIC DNA]</scope>
    <source>
        <strain evidence="2">Up_M1</strain>
        <tissue evidence="2">Testis</tissue>
    </source>
</reference>
<evidence type="ECO:0000313" key="2">
    <source>
        <dbReference type="EMBL" id="KAL0969953.1"/>
    </source>
</evidence>
<dbReference type="AlphaFoldDB" id="A0ABD0WJ01"/>
<evidence type="ECO:0000313" key="3">
    <source>
        <dbReference type="Proteomes" id="UP001557470"/>
    </source>
</evidence>
<dbReference type="Proteomes" id="UP001557470">
    <property type="component" value="Unassembled WGS sequence"/>
</dbReference>
<organism evidence="2 3">
    <name type="scientific">Umbra pygmaea</name>
    <name type="common">Eastern mudminnow</name>
    <dbReference type="NCBI Taxonomy" id="75934"/>
    <lineage>
        <taxon>Eukaryota</taxon>
        <taxon>Metazoa</taxon>
        <taxon>Chordata</taxon>
        <taxon>Craniata</taxon>
        <taxon>Vertebrata</taxon>
        <taxon>Euteleostomi</taxon>
        <taxon>Actinopterygii</taxon>
        <taxon>Neopterygii</taxon>
        <taxon>Teleostei</taxon>
        <taxon>Protacanthopterygii</taxon>
        <taxon>Esociformes</taxon>
        <taxon>Umbridae</taxon>
        <taxon>Umbra</taxon>
    </lineage>
</organism>
<keyword evidence="1" id="KW-0472">Membrane</keyword>
<gene>
    <name evidence="2" type="ORF">UPYG_G00235070</name>
</gene>
<keyword evidence="3" id="KW-1185">Reference proteome</keyword>
<keyword evidence="1" id="KW-1133">Transmembrane helix</keyword>
<protein>
    <submittedName>
        <fullName evidence="2">Uncharacterized protein</fullName>
    </submittedName>
</protein>
<accession>A0ABD0WJ01</accession>
<sequence>MKKILISTKFAASVFLYIYVSSHYGTLKYNYKHTISVSLLLTIALSLCKESIFSVLTLLFQDLCNPSFHAVNLLLCHILTDGSPFLHDQCFECQNLWVLVCPSAS</sequence>